<evidence type="ECO:0008006" key="4">
    <source>
        <dbReference type="Google" id="ProtNLM"/>
    </source>
</evidence>
<proteinExistence type="predicted"/>
<keyword evidence="3" id="KW-1185">Reference proteome</keyword>
<dbReference type="OrthoDB" id="160982at2"/>
<feature type="compositionally biased region" description="Acidic residues" evidence="1">
    <location>
        <begin position="194"/>
        <end position="210"/>
    </location>
</feature>
<organism evidence="2 3">
    <name type="scientific">Caldicoprobacter faecalis</name>
    <dbReference type="NCBI Taxonomy" id="937334"/>
    <lineage>
        <taxon>Bacteria</taxon>
        <taxon>Bacillati</taxon>
        <taxon>Bacillota</taxon>
        <taxon>Clostridia</taxon>
        <taxon>Caldicoprobacterales</taxon>
        <taxon>Caldicoprobacteraceae</taxon>
        <taxon>Caldicoprobacter</taxon>
    </lineage>
</organism>
<name>A0A1I5XFV5_9FIRM</name>
<sequence>MWVEEYEKLSNSEKEEFRRLLNLILSRTFIIRDVYDPKEGMMRVNPEYRFVERNFALFNEYLWFSGWALYKDSQYGVIALVNTYEYNRVRLDRNTTLILFILRLIFEEEREKVTLRKEVLTSTGQIVHKMLTLGLIKKKPSDRDLAEALRQLAYYNIIQKLEGRWEDPDNKLLILPSILFVVTNEKISRIYETLGDEEDSDQESEETEDQDIIRGEVEE</sequence>
<dbReference type="Proteomes" id="UP000198577">
    <property type="component" value="Unassembled WGS sequence"/>
</dbReference>
<accession>A0A1I5XFV5</accession>
<evidence type="ECO:0000313" key="2">
    <source>
        <dbReference type="EMBL" id="SFQ30706.1"/>
    </source>
</evidence>
<dbReference type="AlphaFoldDB" id="A0A1I5XFV5"/>
<dbReference type="InterPro" id="IPR025449">
    <property type="entry name" value="JetB"/>
</dbReference>
<dbReference type="STRING" id="937334.SAMN05444406_12525"/>
<gene>
    <name evidence="2" type="ORF">SAMN05444406_12525</name>
</gene>
<dbReference type="RefSeq" id="WP_025747400.1">
    <property type="nucleotide sequence ID" value="NZ_FOXR01000025.1"/>
</dbReference>
<dbReference type="Pfam" id="PF13835">
    <property type="entry name" value="DUF4194"/>
    <property type="match status" value="1"/>
</dbReference>
<feature type="region of interest" description="Disordered" evidence="1">
    <location>
        <begin position="194"/>
        <end position="219"/>
    </location>
</feature>
<dbReference type="EMBL" id="FOXR01000025">
    <property type="protein sequence ID" value="SFQ30706.1"/>
    <property type="molecule type" value="Genomic_DNA"/>
</dbReference>
<evidence type="ECO:0000313" key="3">
    <source>
        <dbReference type="Proteomes" id="UP000198577"/>
    </source>
</evidence>
<evidence type="ECO:0000256" key="1">
    <source>
        <dbReference type="SAM" id="MobiDB-lite"/>
    </source>
</evidence>
<protein>
    <recommendedName>
        <fullName evidence="4">DUF4194 domain-containing protein</fullName>
    </recommendedName>
</protein>
<reference evidence="2 3" key="1">
    <citation type="submission" date="2016-10" db="EMBL/GenBank/DDBJ databases">
        <authorList>
            <person name="de Groot N.N."/>
        </authorList>
    </citation>
    <scope>NUCLEOTIDE SEQUENCE [LARGE SCALE GENOMIC DNA]</scope>
    <source>
        <strain evidence="2 3">DSM 20678</strain>
    </source>
</reference>